<sequence length="506" mass="53992">MFNKLQWGLRLTAGGNLGRILGTRCAAPPLPASFLRQRFFHGSRSLCAVKPYLLADIGEGITECQIISWSVKPGDRVQQFDAICEVQSDKASVEITSRYEGTVTKLHYEVDDMAAVGSPLLDIEVDNMDDGEDVSRDTARQQEDASSSAQRVTTTTPEASSQSSGGNDAPQHSEAEDKQSPESMSSDPLTGASGSGLVTPAVRRILKEHGLNPSDIRGSGKDGRILKEDVQKHVASVAPHSTSPSSSIPLEQEDGLEQDRPVPLSPIQAQMFQSMTRSLSIPHFLYTHTVDLTTLVGLLGRFKKDPSLSSNIRAGDSTVKLTVLPFVLKALSQAVMAFPGLNSVLDTDTDPGRPRLINKAAHNFGVAVDTSRGLLVPVVKNVQNHSIASLATEISRVSALAKEGKLNPNDMTGATLVVSNIGSIGGHTVAPVILAPMTAILAVGKIDQVPAFRTDASGHEEIVKKHQVVLSWSADHRVLDGATVARCAQRVGSWLEAIDSSGQVLK</sequence>
<dbReference type="InterPro" id="IPR050743">
    <property type="entry name" value="2-oxoacid_DH_E2_comp"/>
</dbReference>
<dbReference type="PANTHER" id="PTHR43178:SF5">
    <property type="entry name" value="LIPOAMIDE ACYLTRANSFERASE COMPONENT OF BRANCHED-CHAIN ALPHA-KETO ACID DEHYDROGENASE COMPLEX, MITOCHONDRIAL"/>
    <property type="match status" value="1"/>
</dbReference>
<evidence type="ECO:0000313" key="13">
    <source>
        <dbReference type="EMBL" id="KAJ2897519.1"/>
    </source>
</evidence>
<keyword evidence="5 9" id="KW-0450">Lipoyl</keyword>
<evidence type="ECO:0000256" key="8">
    <source>
        <dbReference type="ARBA" id="ARBA00023315"/>
    </source>
</evidence>
<dbReference type="InterPro" id="IPR004167">
    <property type="entry name" value="PSBD"/>
</dbReference>
<protein>
    <recommendedName>
        <fullName evidence="9">Dihydrolipoamide acetyltransferase component of pyruvate dehydrogenase complex</fullName>
        <ecNumber evidence="9">2.3.1.-</ecNumber>
    </recommendedName>
</protein>
<evidence type="ECO:0000256" key="5">
    <source>
        <dbReference type="ARBA" id="ARBA00022823"/>
    </source>
</evidence>
<comment type="similarity">
    <text evidence="3 9">Belongs to the 2-oxoacid dehydrogenase family.</text>
</comment>
<feature type="compositionally biased region" description="Basic and acidic residues" evidence="10">
    <location>
        <begin position="171"/>
        <end position="180"/>
    </location>
</feature>
<organism evidence="13 14">
    <name type="scientific">Zalerion maritima</name>
    <dbReference type="NCBI Taxonomy" id="339359"/>
    <lineage>
        <taxon>Eukaryota</taxon>
        <taxon>Fungi</taxon>
        <taxon>Dikarya</taxon>
        <taxon>Ascomycota</taxon>
        <taxon>Pezizomycotina</taxon>
        <taxon>Sordariomycetes</taxon>
        <taxon>Lulworthiomycetidae</taxon>
        <taxon>Lulworthiales</taxon>
        <taxon>Lulworthiaceae</taxon>
        <taxon>Zalerion</taxon>
    </lineage>
</organism>
<dbReference type="GO" id="GO:0005759">
    <property type="term" value="C:mitochondrial matrix"/>
    <property type="evidence" value="ECO:0007669"/>
    <property type="project" value="UniProtKB-SubCell"/>
</dbReference>
<dbReference type="Pfam" id="PF00364">
    <property type="entry name" value="Biotin_lipoyl"/>
    <property type="match status" value="1"/>
</dbReference>
<dbReference type="GO" id="GO:0031405">
    <property type="term" value="F:lipoic acid binding"/>
    <property type="evidence" value="ECO:0007669"/>
    <property type="project" value="TreeGrafter"/>
</dbReference>
<feature type="region of interest" description="Disordered" evidence="10">
    <location>
        <begin position="231"/>
        <end position="258"/>
    </location>
</feature>
<dbReference type="SUPFAM" id="SSF52777">
    <property type="entry name" value="CoA-dependent acyltransferases"/>
    <property type="match status" value="1"/>
</dbReference>
<dbReference type="SUPFAM" id="SSF51230">
    <property type="entry name" value="Single hybrid motif"/>
    <property type="match status" value="1"/>
</dbReference>
<dbReference type="InterPro" id="IPR003016">
    <property type="entry name" value="2-oxoA_DH_lipoyl-BS"/>
</dbReference>
<dbReference type="EMBL" id="JAKWBI020000272">
    <property type="protein sequence ID" value="KAJ2897519.1"/>
    <property type="molecule type" value="Genomic_DNA"/>
</dbReference>
<dbReference type="InterPro" id="IPR036625">
    <property type="entry name" value="E3-bd_dom_sf"/>
</dbReference>
<comment type="subcellular location">
    <subcellularLocation>
        <location evidence="2">Mitochondrion matrix</location>
    </subcellularLocation>
</comment>
<dbReference type="InterPro" id="IPR000089">
    <property type="entry name" value="Biotin_lipoyl"/>
</dbReference>
<dbReference type="SUPFAM" id="SSF47005">
    <property type="entry name" value="Peripheral subunit-binding domain of 2-oxo acid dehydrogenase complex"/>
    <property type="match status" value="1"/>
</dbReference>
<keyword evidence="4 9" id="KW-0808">Transferase</keyword>
<evidence type="ECO:0000256" key="1">
    <source>
        <dbReference type="ARBA" id="ARBA00001938"/>
    </source>
</evidence>
<dbReference type="Gene3D" id="3.30.559.10">
    <property type="entry name" value="Chloramphenicol acetyltransferase-like domain"/>
    <property type="match status" value="1"/>
</dbReference>
<evidence type="ECO:0000256" key="7">
    <source>
        <dbReference type="ARBA" id="ARBA00023128"/>
    </source>
</evidence>
<evidence type="ECO:0000313" key="14">
    <source>
        <dbReference type="Proteomes" id="UP001201980"/>
    </source>
</evidence>
<dbReference type="GO" id="GO:0016407">
    <property type="term" value="F:acetyltransferase activity"/>
    <property type="evidence" value="ECO:0007669"/>
    <property type="project" value="TreeGrafter"/>
</dbReference>
<dbReference type="CDD" id="cd06849">
    <property type="entry name" value="lipoyl_domain"/>
    <property type="match status" value="1"/>
</dbReference>
<dbReference type="Gene3D" id="2.40.50.100">
    <property type="match status" value="1"/>
</dbReference>
<keyword evidence="8 9" id="KW-0012">Acyltransferase</keyword>
<dbReference type="Gene3D" id="4.10.320.10">
    <property type="entry name" value="E3-binding domain"/>
    <property type="match status" value="1"/>
</dbReference>
<dbReference type="PROSITE" id="PS00189">
    <property type="entry name" value="LIPOYL"/>
    <property type="match status" value="1"/>
</dbReference>
<feature type="domain" description="Lipoyl-binding" evidence="11">
    <location>
        <begin position="49"/>
        <end position="124"/>
    </location>
</feature>
<comment type="cofactor">
    <cofactor evidence="1 9">
        <name>(R)-lipoate</name>
        <dbReference type="ChEBI" id="CHEBI:83088"/>
    </cofactor>
</comment>
<feature type="compositionally biased region" description="Polar residues" evidence="10">
    <location>
        <begin position="144"/>
        <end position="166"/>
    </location>
</feature>
<keyword evidence="6" id="KW-0809">Transit peptide</keyword>
<proteinExistence type="inferred from homology"/>
<dbReference type="Pfam" id="PF02817">
    <property type="entry name" value="E3_binding"/>
    <property type="match status" value="1"/>
</dbReference>
<evidence type="ECO:0000256" key="10">
    <source>
        <dbReference type="SAM" id="MobiDB-lite"/>
    </source>
</evidence>
<dbReference type="FunFam" id="3.30.559.10:FF:000007">
    <property type="entry name" value="Dihydrolipoamide acetyltransferase component of pyruvate dehydrogenase complex"/>
    <property type="match status" value="1"/>
</dbReference>
<evidence type="ECO:0000256" key="4">
    <source>
        <dbReference type="ARBA" id="ARBA00022679"/>
    </source>
</evidence>
<feature type="domain" description="Peripheral subunit-binding (PSBD)" evidence="12">
    <location>
        <begin position="197"/>
        <end position="234"/>
    </location>
</feature>
<dbReference type="PANTHER" id="PTHR43178">
    <property type="entry name" value="DIHYDROLIPOAMIDE ACETYLTRANSFERASE COMPONENT OF PYRUVATE DEHYDROGENASE COMPLEX"/>
    <property type="match status" value="1"/>
</dbReference>
<dbReference type="EC" id="2.3.1.-" evidence="9"/>
<keyword evidence="7" id="KW-0496">Mitochondrion</keyword>
<evidence type="ECO:0000256" key="6">
    <source>
        <dbReference type="ARBA" id="ARBA00022946"/>
    </source>
</evidence>
<dbReference type="Proteomes" id="UP001201980">
    <property type="component" value="Unassembled WGS sequence"/>
</dbReference>
<feature type="region of interest" description="Disordered" evidence="10">
    <location>
        <begin position="125"/>
        <end position="196"/>
    </location>
</feature>
<evidence type="ECO:0000256" key="9">
    <source>
        <dbReference type="RuleBase" id="RU003423"/>
    </source>
</evidence>
<dbReference type="AlphaFoldDB" id="A0AAD5RLY2"/>
<reference evidence="13" key="1">
    <citation type="submission" date="2022-07" db="EMBL/GenBank/DDBJ databases">
        <title>Draft genome sequence of Zalerion maritima ATCC 34329, a (micro)plastics degrading marine fungus.</title>
        <authorList>
            <person name="Paco A."/>
            <person name="Goncalves M.F.M."/>
            <person name="Rocha-Santos T.A.P."/>
            <person name="Alves A."/>
        </authorList>
    </citation>
    <scope>NUCLEOTIDE SEQUENCE</scope>
    <source>
        <strain evidence="13">ATCC 34329</strain>
    </source>
</reference>
<evidence type="ECO:0000259" key="11">
    <source>
        <dbReference type="PROSITE" id="PS50968"/>
    </source>
</evidence>
<keyword evidence="14" id="KW-1185">Reference proteome</keyword>
<evidence type="ECO:0000256" key="2">
    <source>
        <dbReference type="ARBA" id="ARBA00004305"/>
    </source>
</evidence>
<dbReference type="InterPro" id="IPR011053">
    <property type="entry name" value="Single_hybrid_motif"/>
</dbReference>
<name>A0AAD5RLY2_9PEZI</name>
<comment type="caution">
    <text evidence="13">The sequence shown here is derived from an EMBL/GenBank/DDBJ whole genome shotgun (WGS) entry which is preliminary data.</text>
</comment>
<dbReference type="PROSITE" id="PS51826">
    <property type="entry name" value="PSBD"/>
    <property type="match status" value="1"/>
</dbReference>
<accession>A0AAD5RLY2</accession>
<gene>
    <name evidence="13" type="ORF">MKZ38_004642</name>
</gene>
<feature type="compositionally biased region" description="Low complexity" evidence="10">
    <location>
        <begin position="234"/>
        <end position="247"/>
    </location>
</feature>
<dbReference type="InterPro" id="IPR001078">
    <property type="entry name" value="2-oxoacid_DH_actylTfrase"/>
</dbReference>
<dbReference type="GO" id="GO:0045333">
    <property type="term" value="P:cellular respiration"/>
    <property type="evidence" value="ECO:0007669"/>
    <property type="project" value="UniProtKB-ARBA"/>
</dbReference>
<dbReference type="FunFam" id="2.40.50.100:FF:000013">
    <property type="entry name" value="Dihydrolipoamide acetyltransferase component of pyruvate dehydrogenase complex"/>
    <property type="match status" value="1"/>
</dbReference>
<dbReference type="PROSITE" id="PS50968">
    <property type="entry name" value="BIOTINYL_LIPOYL"/>
    <property type="match status" value="1"/>
</dbReference>
<evidence type="ECO:0000256" key="3">
    <source>
        <dbReference type="ARBA" id="ARBA00007317"/>
    </source>
</evidence>
<feature type="compositionally biased region" description="Basic and acidic residues" evidence="10">
    <location>
        <begin position="133"/>
        <end position="143"/>
    </location>
</feature>
<evidence type="ECO:0000259" key="12">
    <source>
        <dbReference type="PROSITE" id="PS51826"/>
    </source>
</evidence>
<dbReference type="InterPro" id="IPR023213">
    <property type="entry name" value="CAT-like_dom_sf"/>
</dbReference>
<dbReference type="Pfam" id="PF00198">
    <property type="entry name" value="2-oxoacid_dh"/>
    <property type="match status" value="1"/>
</dbReference>